<name>A0A077NGK2_XENBV</name>
<protein>
    <recommendedName>
        <fullName evidence="2">Lipoprotein</fullName>
    </recommendedName>
</protein>
<comment type="caution">
    <text evidence="1">The sequence shown here is derived from an EMBL/GenBank/DDBJ whole genome shotgun (WGS) entry which is preliminary data.</text>
</comment>
<organism evidence="1">
    <name type="scientific">Xenorhabdus bovienii str. puntauvense</name>
    <dbReference type="NCBI Taxonomy" id="1398201"/>
    <lineage>
        <taxon>Bacteria</taxon>
        <taxon>Pseudomonadati</taxon>
        <taxon>Pseudomonadota</taxon>
        <taxon>Gammaproteobacteria</taxon>
        <taxon>Enterobacterales</taxon>
        <taxon>Morganellaceae</taxon>
        <taxon>Xenorhabdus</taxon>
    </lineage>
</organism>
<gene>
    <name evidence="1" type="ORF">XBP1_2870004</name>
</gene>
<dbReference type="Proteomes" id="UP000028511">
    <property type="component" value="Unassembled WGS sequence"/>
</dbReference>
<dbReference type="AlphaFoldDB" id="A0A077NGK2"/>
<reference evidence="1" key="1">
    <citation type="submission" date="2013-07" db="EMBL/GenBank/DDBJ databases">
        <title>Sub-species coevolution in mutualistic symbiosis.</title>
        <authorList>
            <person name="Murfin K."/>
            <person name="Klassen J."/>
            <person name="Lee M."/>
            <person name="Forst S."/>
            <person name="Stock P."/>
            <person name="Goodrich-Blair H."/>
        </authorList>
    </citation>
    <scope>NUCLEOTIDE SEQUENCE [LARGE SCALE GENOMIC DNA]</scope>
    <source>
        <strain evidence="1">Puntauvense</strain>
    </source>
</reference>
<dbReference type="HOGENOM" id="CLU_158715_0_0_6"/>
<sequence>MIIPRLLYFIFFIFFLFGCIQRESQDFLMFKVSDTEFFHLKPQCVNDVIYAGEDEVGNDYIDIHVKKNEYCLGKLDQLLRSNIGAVLTIYFSERKIVSATIQSAIGEKFRITVPDRLTGIRIRDSLLGVRF</sequence>
<evidence type="ECO:0000313" key="1">
    <source>
        <dbReference type="EMBL" id="CDG97894.1"/>
    </source>
</evidence>
<evidence type="ECO:0008006" key="2">
    <source>
        <dbReference type="Google" id="ProtNLM"/>
    </source>
</evidence>
<dbReference type="EMBL" id="CBSW010000209">
    <property type="protein sequence ID" value="CDG97894.1"/>
    <property type="molecule type" value="Genomic_DNA"/>
</dbReference>
<accession>A0A077NGK2</accession>
<proteinExistence type="predicted"/>
<dbReference type="PROSITE" id="PS51257">
    <property type="entry name" value="PROKAR_LIPOPROTEIN"/>
    <property type="match status" value="1"/>
</dbReference>